<dbReference type="AlphaFoldDB" id="A0A285QGB7"/>
<dbReference type="PANTHER" id="PTHR38459">
    <property type="entry name" value="PROPHAGE BACTOPRENOL-LINKED GLUCOSE TRANSLOCASE HOMOLOG"/>
    <property type="match status" value="1"/>
</dbReference>
<dbReference type="PANTHER" id="PTHR38459:SF1">
    <property type="entry name" value="PROPHAGE BACTOPRENOL-LINKED GLUCOSE TRANSLOCASE HOMOLOG"/>
    <property type="match status" value="1"/>
</dbReference>
<reference evidence="8 9" key="1">
    <citation type="submission" date="2017-07" db="EMBL/GenBank/DDBJ databases">
        <authorList>
            <person name="Sun Z.S."/>
            <person name="Albrecht U."/>
            <person name="Echele G."/>
            <person name="Lee C.C."/>
        </authorList>
    </citation>
    <scope>NUCLEOTIDE SEQUENCE [LARGE SCALE GENOMIC DNA]</scope>
    <source>
        <strain evidence="8 9">CGMCC 1.12672</strain>
    </source>
</reference>
<dbReference type="RefSeq" id="WP_097062341.1">
    <property type="nucleotide sequence ID" value="NZ_OBMI01000001.1"/>
</dbReference>
<sequence>MTRASAAGRPLRFLVAGAVNTAFGLAIYPLLMWSVPGLDTRYLLALALAQGISLVFAFTTHKLGVFRTRGNVLREFVAFASFYLANYAANWVALPLLVEVAGLAPVVAQTGFTVVLIVTSWFWHSRVTFARAA</sequence>
<organism evidence="8 9">
    <name type="scientific">Sphingomonas guangdongensis</name>
    <dbReference type="NCBI Taxonomy" id="1141890"/>
    <lineage>
        <taxon>Bacteria</taxon>
        <taxon>Pseudomonadati</taxon>
        <taxon>Pseudomonadota</taxon>
        <taxon>Alphaproteobacteria</taxon>
        <taxon>Sphingomonadales</taxon>
        <taxon>Sphingomonadaceae</taxon>
        <taxon>Sphingomonas</taxon>
    </lineage>
</organism>
<name>A0A285QGB7_9SPHN</name>
<proteinExistence type="inferred from homology"/>
<protein>
    <submittedName>
        <fullName evidence="8">Flippase GtrA (Transmembrane translocase of bactoprenol-linked glucose)</fullName>
    </submittedName>
</protein>
<feature type="transmembrane region" description="Helical" evidence="6">
    <location>
        <begin position="100"/>
        <end position="123"/>
    </location>
</feature>
<comment type="subcellular location">
    <subcellularLocation>
        <location evidence="1">Membrane</location>
        <topology evidence="1">Multi-pass membrane protein</topology>
    </subcellularLocation>
</comment>
<feature type="transmembrane region" description="Helical" evidence="6">
    <location>
        <begin position="42"/>
        <end position="60"/>
    </location>
</feature>
<gene>
    <name evidence="8" type="ORF">SAMN06297144_0410</name>
</gene>
<dbReference type="GO" id="GO:0000271">
    <property type="term" value="P:polysaccharide biosynthetic process"/>
    <property type="evidence" value="ECO:0007669"/>
    <property type="project" value="InterPro"/>
</dbReference>
<evidence type="ECO:0000256" key="5">
    <source>
        <dbReference type="ARBA" id="ARBA00023136"/>
    </source>
</evidence>
<evidence type="ECO:0000256" key="2">
    <source>
        <dbReference type="ARBA" id="ARBA00009399"/>
    </source>
</evidence>
<feature type="transmembrane region" description="Helical" evidence="6">
    <location>
        <begin position="12"/>
        <end position="30"/>
    </location>
</feature>
<keyword evidence="3 6" id="KW-0812">Transmembrane</keyword>
<dbReference type="GO" id="GO:0005886">
    <property type="term" value="C:plasma membrane"/>
    <property type="evidence" value="ECO:0007669"/>
    <property type="project" value="TreeGrafter"/>
</dbReference>
<dbReference type="Proteomes" id="UP000219494">
    <property type="component" value="Unassembled WGS sequence"/>
</dbReference>
<dbReference type="OrthoDB" id="9812049at2"/>
<comment type="similarity">
    <text evidence="2">Belongs to the GtrA family.</text>
</comment>
<evidence type="ECO:0000259" key="7">
    <source>
        <dbReference type="Pfam" id="PF04138"/>
    </source>
</evidence>
<evidence type="ECO:0000256" key="3">
    <source>
        <dbReference type="ARBA" id="ARBA00022692"/>
    </source>
</evidence>
<keyword evidence="9" id="KW-1185">Reference proteome</keyword>
<evidence type="ECO:0000256" key="1">
    <source>
        <dbReference type="ARBA" id="ARBA00004141"/>
    </source>
</evidence>
<evidence type="ECO:0000313" key="8">
    <source>
        <dbReference type="EMBL" id="SOB79167.1"/>
    </source>
</evidence>
<accession>A0A285QGB7</accession>
<evidence type="ECO:0000313" key="9">
    <source>
        <dbReference type="Proteomes" id="UP000219494"/>
    </source>
</evidence>
<evidence type="ECO:0000256" key="4">
    <source>
        <dbReference type="ARBA" id="ARBA00022989"/>
    </source>
</evidence>
<evidence type="ECO:0000256" key="6">
    <source>
        <dbReference type="SAM" id="Phobius"/>
    </source>
</evidence>
<feature type="domain" description="GtrA/DPMS transmembrane" evidence="7">
    <location>
        <begin position="12"/>
        <end position="129"/>
    </location>
</feature>
<dbReference type="Pfam" id="PF04138">
    <property type="entry name" value="GtrA_DPMS_TM"/>
    <property type="match status" value="1"/>
</dbReference>
<dbReference type="InterPro" id="IPR051401">
    <property type="entry name" value="GtrA_CellWall_Glycosyl"/>
</dbReference>
<feature type="transmembrane region" description="Helical" evidence="6">
    <location>
        <begin position="72"/>
        <end position="94"/>
    </location>
</feature>
<dbReference type="InterPro" id="IPR007267">
    <property type="entry name" value="GtrA_DPMS_TM"/>
</dbReference>
<dbReference type="EMBL" id="OBMI01000001">
    <property type="protein sequence ID" value="SOB79167.1"/>
    <property type="molecule type" value="Genomic_DNA"/>
</dbReference>
<keyword evidence="4 6" id="KW-1133">Transmembrane helix</keyword>
<keyword evidence="5 6" id="KW-0472">Membrane</keyword>